<dbReference type="RefSeq" id="WP_063480193.1">
    <property type="nucleotide sequence ID" value="NZ_CP147845.1"/>
</dbReference>
<organism evidence="1 2">
    <name type="scientific">Paenibacillus glucanolyticus</name>
    <dbReference type="NCBI Taxonomy" id="59843"/>
    <lineage>
        <taxon>Bacteria</taxon>
        <taxon>Bacillati</taxon>
        <taxon>Bacillota</taxon>
        <taxon>Bacilli</taxon>
        <taxon>Bacillales</taxon>
        <taxon>Paenibacillaceae</taxon>
        <taxon>Paenibacillus</taxon>
    </lineage>
</organism>
<accession>A0A163EUL5</accession>
<reference evidence="1" key="1">
    <citation type="journal article" date="2016" name="Genome Announc.">
        <title>Draft genomes of two strains of Paenibacillus glucanolyticus with capability to degrade lignocellulose.</title>
        <authorList>
            <person name="Mathews S.L."/>
            <person name="Pawlak J."/>
            <person name="Grunden A.M."/>
        </authorList>
    </citation>
    <scope>NUCLEOTIDE SEQUENCE [LARGE SCALE GENOMIC DNA]</scope>
    <source>
        <strain evidence="1">SLM1</strain>
    </source>
</reference>
<keyword evidence="2" id="KW-1185">Reference proteome</keyword>
<dbReference type="Proteomes" id="UP000076796">
    <property type="component" value="Unassembled WGS sequence"/>
</dbReference>
<dbReference type="AlphaFoldDB" id="A0A163EUL5"/>
<dbReference type="GeneID" id="97554402"/>
<protein>
    <submittedName>
        <fullName evidence="1">Uncharacterized protein</fullName>
    </submittedName>
</protein>
<comment type="caution">
    <text evidence="1">The sequence shown here is derived from an EMBL/GenBank/DDBJ whole genome shotgun (WGS) entry which is preliminary data.</text>
</comment>
<dbReference type="EMBL" id="LWMH01000002">
    <property type="protein sequence ID" value="KZS44028.1"/>
    <property type="molecule type" value="Genomic_DNA"/>
</dbReference>
<evidence type="ECO:0000313" key="1">
    <source>
        <dbReference type="EMBL" id="KZS44028.1"/>
    </source>
</evidence>
<proteinExistence type="predicted"/>
<sequence length="66" mass="7666">MDEKRSLHNLAWIWEKRKSPEGARLLELDIFILFFIGKSEKESERKKAEACERELGTVGLIFTLSA</sequence>
<gene>
    <name evidence="1" type="ORF">AWU65_28560</name>
</gene>
<evidence type="ECO:0000313" key="2">
    <source>
        <dbReference type="Proteomes" id="UP000076796"/>
    </source>
</evidence>
<name>A0A163EUL5_9BACL</name>